<dbReference type="InterPro" id="IPR045339">
    <property type="entry name" value="DUF6534"/>
</dbReference>
<sequence>MQLQDLKHPTNAQVINATIYGPLLTALLISTFMYGVSLVSFSLLCRIPAVMSEHTVAPVNRFSILQVGGKERYECAESYNFVAHNLNDIRNRIYRSSTLRYLDCKYWKSGVDGSNPVAIPYREDMHVPTLPHSLLNYFSPAEFGQVNCSPVSKSLRSRVRLMAVPVILLGLLQMGAGLALVSIEVISKTFSSLRSRRSVLRKVIILQGAATAACDILISISLCYVLHSHRSGIKRTDSLINRMIIYAINRGIATSICALMGAFLYYFAPSTYYYVIPQLANAYLYVISAVSILTLREGLREEINQSFHLSDLYTDPSRSDATNGRQNDHSDFTEDKNHQTV</sequence>
<proteinExistence type="predicted"/>
<keyword evidence="2" id="KW-0812">Transmembrane</keyword>
<dbReference type="PANTHER" id="PTHR40465:SF1">
    <property type="entry name" value="DUF6534 DOMAIN-CONTAINING PROTEIN"/>
    <property type="match status" value="1"/>
</dbReference>
<accession>A0A0C9VD93</accession>
<feature type="transmembrane region" description="Helical" evidence="2">
    <location>
        <begin position="274"/>
        <end position="295"/>
    </location>
</feature>
<feature type="transmembrane region" description="Helical" evidence="2">
    <location>
        <begin position="161"/>
        <end position="183"/>
    </location>
</feature>
<organism evidence="4 5">
    <name type="scientific">Sphaerobolus stellatus (strain SS14)</name>
    <dbReference type="NCBI Taxonomy" id="990650"/>
    <lineage>
        <taxon>Eukaryota</taxon>
        <taxon>Fungi</taxon>
        <taxon>Dikarya</taxon>
        <taxon>Basidiomycota</taxon>
        <taxon>Agaricomycotina</taxon>
        <taxon>Agaricomycetes</taxon>
        <taxon>Phallomycetidae</taxon>
        <taxon>Geastrales</taxon>
        <taxon>Sphaerobolaceae</taxon>
        <taxon>Sphaerobolus</taxon>
    </lineage>
</organism>
<feature type="transmembrane region" description="Helical" evidence="2">
    <location>
        <begin position="247"/>
        <end position="268"/>
    </location>
</feature>
<dbReference type="Pfam" id="PF20152">
    <property type="entry name" value="DUF6534"/>
    <property type="match status" value="1"/>
</dbReference>
<dbReference type="HOGENOM" id="CLU_046025_10_1_1"/>
<gene>
    <name evidence="4" type="ORF">M422DRAFT_251597</name>
</gene>
<feature type="region of interest" description="Disordered" evidence="1">
    <location>
        <begin position="314"/>
        <end position="341"/>
    </location>
</feature>
<evidence type="ECO:0000259" key="3">
    <source>
        <dbReference type="Pfam" id="PF20152"/>
    </source>
</evidence>
<keyword evidence="5" id="KW-1185">Reference proteome</keyword>
<dbReference type="PANTHER" id="PTHR40465">
    <property type="entry name" value="CHROMOSOME 1, WHOLE GENOME SHOTGUN SEQUENCE"/>
    <property type="match status" value="1"/>
</dbReference>
<evidence type="ECO:0000256" key="1">
    <source>
        <dbReference type="SAM" id="MobiDB-lite"/>
    </source>
</evidence>
<evidence type="ECO:0000313" key="4">
    <source>
        <dbReference type="EMBL" id="KIJ44969.1"/>
    </source>
</evidence>
<dbReference type="AlphaFoldDB" id="A0A0C9VD93"/>
<feature type="compositionally biased region" description="Basic and acidic residues" evidence="1">
    <location>
        <begin position="326"/>
        <end position="341"/>
    </location>
</feature>
<keyword evidence="2" id="KW-1133">Transmembrane helix</keyword>
<name>A0A0C9VD93_SPHS4</name>
<reference evidence="4 5" key="1">
    <citation type="submission" date="2014-06" db="EMBL/GenBank/DDBJ databases">
        <title>Evolutionary Origins and Diversification of the Mycorrhizal Mutualists.</title>
        <authorList>
            <consortium name="DOE Joint Genome Institute"/>
            <consortium name="Mycorrhizal Genomics Consortium"/>
            <person name="Kohler A."/>
            <person name="Kuo A."/>
            <person name="Nagy L.G."/>
            <person name="Floudas D."/>
            <person name="Copeland A."/>
            <person name="Barry K.W."/>
            <person name="Cichocki N."/>
            <person name="Veneault-Fourrey C."/>
            <person name="LaButti K."/>
            <person name="Lindquist E.A."/>
            <person name="Lipzen A."/>
            <person name="Lundell T."/>
            <person name="Morin E."/>
            <person name="Murat C."/>
            <person name="Riley R."/>
            <person name="Ohm R."/>
            <person name="Sun H."/>
            <person name="Tunlid A."/>
            <person name="Henrissat B."/>
            <person name="Grigoriev I.V."/>
            <person name="Hibbett D.S."/>
            <person name="Martin F."/>
        </authorList>
    </citation>
    <scope>NUCLEOTIDE SEQUENCE [LARGE SCALE GENOMIC DNA]</scope>
    <source>
        <strain evidence="4 5">SS14</strain>
    </source>
</reference>
<evidence type="ECO:0000313" key="5">
    <source>
        <dbReference type="Proteomes" id="UP000054279"/>
    </source>
</evidence>
<keyword evidence="2" id="KW-0472">Membrane</keyword>
<feature type="transmembrane region" description="Helical" evidence="2">
    <location>
        <begin position="203"/>
        <end position="226"/>
    </location>
</feature>
<protein>
    <recommendedName>
        <fullName evidence="3">DUF6534 domain-containing protein</fullName>
    </recommendedName>
</protein>
<dbReference type="Proteomes" id="UP000054279">
    <property type="component" value="Unassembled WGS sequence"/>
</dbReference>
<feature type="transmembrane region" description="Helical" evidence="2">
    <location>
        <begin position="20"/>
        <end position="44"/>
    </location>
</feature>
<dbReference type="EMBL" id="KN837114">
    <property type="protein sequence ID" value="KIJ44969.1"/>
    <property type="molecule type" value="Genomic_DNA"/>
</dbReference>
<feature type="domain" description="DUF6534" evidence="3">
    <location>
        <begin position="211"/>
        <end position="297"/>
    </location>
</feature>
<evidence type="ECO:0000256" key="2">
    <source>
        <dbReference type="SAM" id="Phobius"/>
    </source>
</evidence>